<feature type="domain" description="Cytochrome c" evidence="5">
    <location>
        <begin position="56"/>
        <end position="148"/>
    </location>
</feature>
<evidence type="ECO:0000313" key="7">
    <source>
        <dbReference type="Proteomes" id="UP000011704"/>
    </source>
</evidence>
<keyword evidence="3 4" id="KW-0408">Iron</keyword>
<dbReference type="InterPro" id="IPR009056">
    <property type="entry name" value="Cyt_c-like_dom"/>
</dbReference>
<dbReference type="RefSeq" id="WP_005008322.1">
    <property type="nucleotide sequence ID" value="NZ_HG422173.1"/>
</dbReference>
<evidence type="ECO:0000256" key="1">
    <source>
        <dbReference type="ARBA" id="ARBA00022617"/>
    </source>
</evidence>
<dbReference type="OrthoDB" id="9773456at2"/>
<dbReference type="InterPro" id="IPR036909">
    <property type="entry name" value="Cyt_c-like_dom_sf"/>
</dbReference>
<organism evidence="6 7">
    <name type="scientific">Nitrospina gracilis (strain 3/211)</name>
    <dbReference type="NCBI Taxonomy" id="1266370"/>
    <lineage>
        <taxon>Bacteria</taxon>
        <taxon>Pseudomonadati</taxon>
        <taxon>Nitrospinota/Tectimicrobiota group</taxon>
        <taxon>Nitrospinota</taxon>
        <taxon>Nitrospinia</taxon>
        <taxon>Nitrospinales</taxon>
        <taxon>Nitrospinaceae</taxon>
        <taxon>Nitrospina</taxon>
    </lineage>
</organism>
<dbReference type="PROSITE" id="PS51007">
    <property type="entry name" value="CYTC"/>
    <property type="match status" value="1"/>
</dbReference>
<gene>
    <name evidence="6" type="ORF">NITGR_330004</name>
</gene>
<dbReference type="GO" id="GO:0020037">
    <property type="term" value="F:heme binding"/>
    <property type="evidence" value="ECO:0007669"/>
    <property type="project" value="InterPro"/>
</dbReference>
<evidence type="ECO:0000259" key="5">
    <source>
        <dbReference type="PROSITE" id="PS51007"/>
    </source>
</evidence>
<protein>
    <submittedName>
        <fullName evidence="6">Putative Cytochrome c</fullName>
    </submittedName>
</protein>
<proteinExistence type="predicted"/>
<dbReference type="GO" id="GO:0046872">
    <property type="term" value="F:metal ion binding"/>
    <property type="evidence" value="ECO:0007669"/>
    <property type="project" value="UniProtKB-KW"/>
</dbReference>
<dbReference type="Gene3D" id="1.10.760.10">
    <property type="entry name" value="Cytochrome c-like domain"/>
    <property type="match status" value="1"/>
</dbReference>
<accession>M1YJB7</accession>
<evidence type="ECO:0000256" key="2">
    <source>
        <dbReference type="ARBA" id="ARBA00022723"/>
    </source>
</evidence>
<dbReference type="GO" id="GO:0009055">
    <property type="term" value="F:electron transfer activity"/>
    <property type="evidence" value="ECO:0007669"/>
    <property type="project" value="InterPro"/>
</dbReference>
<comment type="caution">
    <text evidence="6">The sequence shown here is derived from an EMBL/GenBank/DDBJ whole genome shotgun (WGS) entry which is preliminary data.</text>
</comment>
<reference evidence="6 7" key="1">
    <citation type="journal article" date="2013" name="Front. Microbiol.">
        <title>The genome of Nitrospina gracilis illuminates the metabolism and evolution of the major marine nitrite oxidizer.</title>
        <authorList>
            <person name="Luecker S."/>
            <person name="Nowka B."/>
            <person name="Rattei T."/>
            <person name="Spieck E."/>
            <person name="and Daims H."/>
        </authorList>
    </citation>
    <scope>NUCLEOTIDE SEQUENCE [LARGE SCALE GENOMIC DNA]</scope>
    <source>
        <strain evidence="6 7">3/211</strain>
    </source>
</reference>
<dbReference type="Proteomes" id="UP000011704">
    <property type="component" value="Unassembled WGS sequence"/>
</dbReference>
<dbReference type="STRING" id="1266370.NITGR_330004"/>
<dbReference type="EMBL" id="CAQJ01000037">
    <property type="protein sequence ID" value="CCQ90606.1"/>
    <property type="molecule type" value="Genomic_DNA"/>
</dbReference>
<evidence type="ECO:0000256" key="4">
    <source>
        <dbReference type="PROSITE-ProRule" id="PRU00433"/>
    </source>
</evidence>
<dbReference type="Pfam" id="PF13442">
    <property type="entry name" value="Cytochrome_CBB3"/>
    <property type="match status" value="1"/>
</dbReference>
<evidence type="ECO:0000256" key="3">
    <source>
        <dbReference type="ARBA" id="ARBA00023004"/>
    </source>
</evidence>
<name>M1YJB7_NITG3</name>
<keyword evidence="7" id="KW-1185">Reference proteome</keyword>
<dbReference type="HOGENOM" id="CLU_101159_2_1_0"/>
<sequence>MQILELVFTALLLVPAAPPGLTDLPGHSGICPQTRQTPTAPQEYLELENPLEPTETNILAGKTLFHFDAEPHACRLCHGLSGNGLGIMFKAVHPKPRNFICFQTMKDLPDGQLFWVIRNGSPGTVMPAFGSLDVDQIWQLVLYIRNFSKVDSTNEQGEP</sequence>
<keyword evidence="1 4" id="KW-0349">Heme</keyword>
<dbReference type="SUPFAM" id="SSF46626">
    <property type="entry name" value="Cytochrome c"/>
    <property type="match status" value="1"/>
</dbReference>
<dbReference type="AlphaFoldDB" id="M1YJB7"/>
<dbReference type="InParanoid" id="M1YJB7"/>
<evidence type="ECO:0000313" key="6">
    <source>
        <dbReference type="EMBL" id="CCQ90606.1"/>
    </source>
</evidence>
<keyword evidence="2 4" id="KW-0479">Metal-binding</keyword>